<accession>A0ABU2YLI7</accession>
<name>A0ABU2YLI7_9FLAO</name>
<sequence length="911" mass="103711">MKYKLLIILLLTCTYGFSQIKVQGVVKDSTGVALELANVIAINQETKVLESFGVTNDKGKYILNLSKNTKYDLKISYLGMKTIEEVLETKEDNILKDVTMVVDNALDAVELTYEMPVTIKGDTIVYNADSFKNGTERKLEDVLEKLPGVEVNDDGEIEVEGQRVGKVMVDGKDFFDGDTKTATKNIPSNAVDKVEILKNYSEVAQTRGVTNNMDNIAINIKLKEGKKNFWFGNVTAGGGASTDNELYIFQPKLFYYSPEYSINLIGDLNNIGDVVFTRQDFFRFNGGFRAPSQGSGTNLNLGNNNLGFANSNNAVDVQTKFLAGNFSYSPNKALDLSGFAIFNSTRTLLQSQSDVIYTDSNLGIPNETTTSRTRQSSDLGMLKLSATYKPNVNNQLDYDILSRMSKEYEDRNVFSTVIGNTDQFEETTPYSINQNVNYYYTLNESNIFALSAQHLLQDEDPFYNAVLDNDPTNNNDPDPSLRDTYDNTAAGLGLDQNQFAYNVNQERRVKSNQLDAKLDYWNVLNTKSNINFYFGTILSRQTFDSGLFQFLDDNSVFTPTPIDNGGIATNDTDYRFSDIYLGARYTIKTGKFTIAPAVSMHAYGNRNMQLGEEYKDNFFRVLPDLDVRLQLKKSERLVFRYNMQNQFTDVTNLARGIVLNNYNNIFVGNPELENALSQNLSLNYFSFNLFNYTNVVATVNYNSRVDQIRPLTNFESVIRSSSVFNSPFADETVTAFGRFERTFGKIRARLSANFNYSKFNQFVQNQRSVNENYTHGYRAELRTNYREAPNLRLRYNFSIADNDQGATRTKFYTSAPSIQFDAYIWKSLTFRTDYSYTSQRQEGGDTESFDFWNAFLSYRKDRDAKFEYEIRATNLLNTKSRINNGSNNFSVSSSETFIQPRYITFRLRYEI</sequence>
<comment type="caution">
    <text evidence="1">The sequence shown here is derived from an EMBL/GenBank/DDBJ whole genome shotgun (WGS) entry which is preliminary data.</text>
</comment>
<dbReference type="RefSeq" id="WP_311427777.1">
    <property type="nucleotide sequence ID" value="NZ_JAVRIA010000005.1"/>
</dbReference>
<dbReference type="Pfam" id="PF13620">
    <property type="entry name" value="CarboxypepD_reg"/>
    <property type="match status" value="1"/>
</dbReference>
<dbReference type="Gene3D" id="2.170.130.10">
    <property type="entry name" value="TonB-dependent receptor, plug domain"/>
    <property type="match status" value="1"/>
</dbReference>
<organism evidence="1 2">
    <name type="scientific">Microcosmobacter mediterraneus</name>
    <dbReference type="NCBI Taxonomy" id="3075607"/>
    <lineage>
        <taxon>Bacteria</taxon>
        <taxon>Pseudomonadati</taxon>
        <taxon>Bacteroidota</taxon>
        <taxon>Flavobacteriia</taxon>
        <taxon>Flavobacteriales</taxon>
        <taxon>Flavobacteriaceae</taxon>
        <taxon>Microcosmobacter</taxon>
    </lineage>
</organism>
<dbReference type="InterPro" id="IPR008969">
    <property type="entry name" value="CarboxyPept-like_regulatory"/>
</dbReference>
<dbReference type="Gene3D" id="2.60.40.1120">
    <property type="entry name" value="Carboxypeptidase-like, regulatory domain"/>
    <property type="match status" value="1"/>
</dbReference>
<keyword evidence="2" id="KW-1185">Reference proteome</keyword>
<dbReference type="Proteomes" id="UP001259492">
    <property type="component" value="Unassembled WGS sequence"/>
</dbReference>
<dbReference type="EMBL" id="JAVRIA010000005">
    <property type="protein sequence ID" value="MDT0559012.1"/>
    <property type="molecule type" value="Genomic_DNA"/>
</dbReference>
<evidence type="ECO:0000313" key="2">
    <source>
        <dbReference type="Proteomes" id="UP001259492"/>
    </source>
</evidence>
<proteinExistence type="predicted"/>
<reference evidence="1 2" key="1">
    <citation type="submission" date="2023-09" db="EMBL/GenBank/DDBJ databases">
        <authorList>
            <person name="Rey-Velasco X."/>
        </authorList>
    </citation>
    <scope>NUCLEOTIDE SEQUENCE [LARGE SCALE GENOMIC DNA]</scope>
    <source>
        <strain evidence="1 2">W332</strain>
    </source>
</reference>
<dbReference type="SUPFAM" id="SSF56935">
    <property type="entry name" value="Porins"/>
    <property type="match status" value="1"/>
</dbReference>
<dbReference type="SUPFAM" id="SSF49464">
    <property type="entry name" value="Carboxypeptidase regulatory domain-like"/>
    <property type="match status" value="1"/>
</dbReference>
<dbReference type="InterPro" id="IPR037066">
    <property type="entry name" value="Plug_dom_sf"/>
</dbReference>
<evidence type="ECO:0000313" key="1">
    <source>
        <dbReference type="EMBL" id="MDT0559012.1"/>
    </source>
</evidence>
<gene>
    <name evidence="1" type="ORF">RM697_10155</name>
</gene>
<protein>
    <submittedName>
        <fullName evidence="1">Outer membrane beta-barrel protein</fullName>
    </submittedName>
</protein>